<evidence type="ECO:0000313" key="2">
    <source>
        <dbReference type="EMBL" id="CAH0391308.1"/>
    </source>
</evidence>
<evidence type="ECO:0000256" key="1">
    <source>
        <dbReference type="SAM" id="Phobius"/>
    </source>
</evidence>
<feature type="transmembrane region" description="Helical" evidence="1">
    <location>
        <begin position="52"/>
        <end position="70"/>
    </location>
</feature>
<proteinExistence type="predicted"/>
<gene>
    <name evidence="2" type="ORF">BEMITA_LOCUS9941</name>
</gene>
<dbReference type="Proteomes" id="UP001152759">
    <property type="component" value="Chromosome 6"/>
</dbReference>
<accession>A0A9P0AIN9</accession>
<dbReference type="AlphaFoldDB" id="A0A9P0AIN9"/>
<dbReference type="EMBL" id="OU963867">
    <property type="protein sequence ID" value="CAH0391308.1"/>
    <property type="molecule type" value="Genomic_DNA"/>
</dbReference>
<keyword evidence="1" id="KW-0812">Transmembrane</keyword>
<protein>
    <submittedName>
        <fullName evidence="2">Uncharacterized protein</fullName>
    </submittedName>
</protein>
<keyword evidence="3" id="KW-1185">Reference proteome</keyword>
<reference evidence="2" key="1">
    <citation type="submission" date="2021-12" db="EMBL/GenBank/DDBJ databases">
        <authorList>
            <person name="King R."/>
        </authorList>
    </citation>
    <scope>NUCLEOTIDE SEQUENCE</scope>
</reference>
<organism evidence="2 3">
    <name type="scientific">Bemisia tabaci</name>
    <name type="common">Sweetpotato whitefly</name>
    <name type="synonym">Aleurodes tabaci</name>
    <dbReference type="NCBI Taxonomy" id="7038"/>
    <lineage>
        <taxon>Eukaryota</taxon>
        <taxon>Metazoa</taxon>
        <taxon>Ecdysozoa</taxon>
        <taxon>Arthropoda</taxon>
        <taxon>Hexapoda</taxon>
        <taxon>Insecta</taxon>
        <taxon>Pterygota</taxon>
        <taxon>Neoptera</taxon>
        <taxon>Paraneoptera</taxon>
        <taxon>Hemiptera</taxon>
        <taxon>Sternorrhyncha</taxon>
        <taxon>Aleyrodoidea</taxon>
        <taxon>Aleyrodidae</taxon>
        <taxon>Aleyrodinae</taxon>
        <taxon>Bemisia</taxon>
    </lineage>
</organism>
<name>A0A9P0AIN9_BEMTA</name>
<keyword evidence="1" id="KW-1133">Transmembrane helix</keyword>
<sequence length="86" mass="9529">MTKRGRVDAGKEKLKSEAAAKAKAGAGANLEEEEDDNGGFGAWLRSGEGVTYMHIFVLTNSFFVFLTMLWPQISQMLKIMFLPTDK</sequence>
<evidence type="ECO:0000313" key="3">
    <source>
        <dbReference type="Proteomes" id="UP001152759"/>
    </source>
</evidence>
<keyword evidence="1" id="KW-0472">Membrane</keyword>